<dbReference type="SUPFAM" id="SSF53098">
    <property type="entry name" value="Ribonuclease H-like"/>
    <property type="match status" value="1"/>
</dbReference>
<comment type="caution">
    <text evidence="1">The sequence shown here is derived from an EMBL/GenBank/DDBJ whole genome shotgun (WGS) entry which is preliminary data.</text>
</comment>
<dbReference type="GO" id="GO:0003676">
    <property type="term" value="F:nucleic acid binding"/>
    <property type="evidence" value="ECO:0007669"/>
    <property type="project" value="InterPro"/>
</dbReference>
<keyword evidence="2" id="KW-1185">Reference proteome</keyword>
<dbReference type="EMBL" id="JAUEPU010000020">
    <property type="protein sequence ID" value="KAK0494668.1"/>
    <property type="molecule type" value="Genomic_DNA"/>
</dbReference>
<reference evidence="1" key="1">
    <citation type="submission" date="2023-06" db="EMBL/GenBank/DDBJ databases">
        <authorList>
            <consortium name="Lawrence Berkeley National Laboratory"/>
            <person name="Ahrendt S."/>
            <person name="Sahu N."/>
            <person name="Indic B."/>
            <person name="Wong-Bajracharya J."/>
            <person name="Merenyi Z."/>
            <person name="Ke H.-M."/>
            <person name="Monk M."/>
            <person name="Kocsube S."/>
            <person name="Drula E."/>
            <person name="Lipzen A."/>
            <person name="Balint B."/>
            <person name="Henrissat B."/>
            <person name="Andreopoulos B."/>
            <person name="Martin F.M."/>
            <person name="Harder C.B."/>
            <person name="Rigling D."/>
            <person name="Ford K.L."/>
            <person name="Foster G.D."/>
            <person name="Pangilinan J."/>
            <person name="Papanicolaou A."/>
            <person name="Barry K."/>
            <person name="LaButti K."/>
            <person name="Viragh M."/>
            <person name="Koriabine M."/>
            <person name="Yan M."/>
            <person name="Riley R."/>
            <person name="Champramary S."/>
            <person name="Plett K.L."/>
            <person name="Tsai I.J."/>
            <person name="Slot J."/>
            <person name="Sipos G."/>
            <person name="Plett J."/>
            <person name="Nagy L.G."/>
            <person name="Grigoriev I.V."/>
        </authorList>
    </citation>
    <scope>NUCLEOTIDE SEQUENCE</scope>
    <source>
        <strain evidence="1">HWK02</strain>
    </source>
</reference>
<gene>
    <name evidence="1" type="ORF">EDD18DRAFT_1310374</name>
</gene>
<proteinExistence type="predicted"/>
<protein>
    <recommendedName>
        <fullName evidence="3">RNase H type-1 domain-containing protein</fullName>
    </recommendedName>
</protein>
<dbReference type="InterPro" id="IPR012337">
    <property type="entry name" value="RNaseH-like_sf"/>
</dbReference>
<accession>A0AA39UMU1</accession>
<sequence length="255" mass="29372">MITTTTTTTNLKHNKDKGWVGVSDAHTYQALVASMRSRQSSMTLTWVKGYAGIEGNKKADRLATEGLSKKLPDEVEFVAEPIYSTTGMQQRRTQINLERTHAAMEALTGKQPTDKLIWSGIHHKDFSALMKQFLWMTMHDTYKIGSWWEDKPGYEQQSRCASCNATDSMEHILFEWEEPDQCQLWTKKESELPDPDFTSLLATPLIKLHGRDSTKLPEGDTRLMRIQEIKNRFLYSMNERLQTNLAATRKKRARK</sequence>
<evidence type="ECO:0008006" key="3">
    <source>
        <dbReference type="Google" id="ProtNLM"/>
    </source>
</evidence>
<dbReference type="AlphaFoldDB" id="A0AA39UMU1"/>
<evidence type="ECO:0000313" key="1">
    <source>
        <dbReference type="EMBL" id="KAK0494668.1"/>
    </source>
</evidence>
<dbReference type="Proteomes" id="UP001175228">
    <property type="component" value="Unassembled WGS sequence"/>
</dbReference>
<name>A0AA39UMU1_9AGAR</name>
<evidence type="ECO:0000313" key="2">
    <source>
        <dbReference type="Proteomes" id="UP001175228"/>
    </source>
</evidence>
<dbReference type="InterPro" id="IPR036397">
    <property type="entry name" value="RNaseH_sf"/>
</dbReference>
<organism evidence="1 2">
    <name type="scientific">Armillaria luteobubalina</name>
    <dbReference type="NCBI Taxonomy" id="153913"/>
    <lineage>
        <taxon>Eukaryota</taxon>
        <taxon>Fungi</taxon>
        <taxon>Dikarya</taxon>
        <taxon>Basidiomycota</taxon>
        <taxon>Agaricomycotina</taxon>
        <taxon>Agaricomycetes</taxon>
        <taxon>Agaricomycetidae</taxon>
        <taxon>Agaricales</taxon>
        <taxon>Marasmiineae</taxon>
        <taxon>Physalacriaceae</taxon>
        <taxon>Armillaria</taxon>
    </lineage>
</organism>
<dbReference type="Gene3D" id="3.30.420.10">
    <property type="entry name" value="Ribonuclease H-like superfamily/Ribonuclease H"/>
    <property type="match status" value="1"/>
</dbReference>